<dbReference type="InterPro" id="IPR025943">
    <property type="entry name" value="Sigma_54_int_dom_ATP-bd_2"/>
</dbReference>
<evidence type="ECO:0000256" key="3">
    <source>
        <dbReference type="ARBA" id="ARBA00023015"/>
    </source>
</evidence>
<evidence type="ECO:0000313" key="9">
    <source>
        <dbReference type="EMBL" id="KIC94209.1"/>
    </source>
</evidence>
<dbReference type="GO" id="GO:0003677">
    <property type="term" value="F:DNA binding"/>
    <property type="evidence" value="ECO:0007669"/>
    <property type="project" value="UniProtKB-KW"/>
</dbReference>
<keyword evidence="4" id="KW-0238">DNA-binding</keyword>
<keyword evidence="7" id="KW-0175">Coiled coil</keyword>
<evidence type="ECO:0000256" key="2">
    <source>
        <dbReference type="ARBA" id="ARBA00022840"/>
    </source>
</evidence>
<dbReference type="PROSITE" id="PS50045">
    <property type="entry name" value="SIGMA54_INTERACT_4"/>
    <property type="match status" value="1"/>
</dbReference>
<evidence type="ECO:0000256" key="6">
    <source>
        <dbReference type="ARBA" id="ARBA00023163"/>
    </source>
</evidence>
<dbReference type="Gene3D" id="1.10.10.60">
    <property type="entry name" value="Homeodomain-like"/>
    <property type="match status" value="1"/>
</dbReference>
<dbReference type="FunFam" id="3.40.50.300:FF:000006">
    <property type="entry name" value="DNA-binding transcriptional regulator NtrC"/>
    <property type="match status" value="1"/>
</dbReference>
<name>A0A0C1IUP0_9BACT</name>
<comment type="caution">
    <text evidence="9">The sequence shown here is derived from an EMBL/GenBank/DDBJ whole genome shotgun (WGS) entry which is preliminary data.</text>
</comment>
<dbReference type="PROSITE" id="PS00676">
    <property type="entry name" value="SIGMA54_INTERACT_2"/>
    <property type="match status" value="1"/>
</dbReference>
<dbReference type="InterPro" id="IPR003593">
    <property type="entry name" value="AAA+_ATPase"/>
</dbReference>
<evidence type="ECO:0000256" key="4">
    <source>
        <dbReference type="ARBA" id="ARBA00023125"/>
    </source>
</evidence>
<dbReference type="GO" id="GO:0005524">
    <property type="term" value="F:ATP binding"/>
    <property type="evidence" value="ECO:0007669"/>
    <property type="project" value="UniProtKB-KW"/>
</dbReference>
<dbReference type="PANTHER" id="PTHR32071">
    <property type="entry name" value="TRANSCRIPTIONAL REGULATORY PROTEIN"/>
    <property type="match status" value="1"/>
</dbReference>
<keyword evidence="1" id="KW-0547">Nucleotide-binding</keyword>
<dbReference type="Gene3D" id="3.30.450.40">
    <property type="match status" value="1"/>
</dbReference>
<dbReference type="InterPro" id="IPR058031">
    <property type="entry name" value="AAA_lid_NorR"/>
</dbReference>
<keyword evidence="2" id="KW-0067">ATP-binding</keyword>
<dbReference type="InterPro" id="IPR002078">
    <property type="entry name" value="Sigma_54_int"/>
</dbReference>
<proteinExistence type="predicted"/>
<evidence type="ECO:0000313" key="10">
    <source>
        <dbReference type="Proteomes" id="UP000031408"/>
    </source>
</evidence>
<dbReference type="CDD" id="cd00009">
    <property type="entry name" value="AAA"/>
    <property type="match status" value="1"/>
</dbReference>
<dbReference type="SUPFAM" id="SSF52540">
    <property type="entry name" value="P-loop containing nucleoside triphosphate hydrolases"/>
    <property type="match status" value="1"/>
</dbReference>
<dbReference type="PANTHER" id="PTHR32071:SF57">
    <property type="entry name" value="C4-DICARBOXYLATE TRANSPORT TRANSCRIPTIONAL REGULATORY PROTEIN DCTD"/>
    <property type="match status" value="1"/>
</dbReference>
<keyword evidence="6" id="KW-0804">Transcription</keyword>
<dbReference type="EMBL" id="JSVC01000015">
    <property type="protein sequence ID" value="KIC94209.1"/>
    <property type="molecule type" value="Genomic_DNA"/>
</dbReference>
<feature type="domain" description="Sigma-54 factor interaction" evidence="8">
    <location>
        <begin position="212"/>
        <end position="441"/>
    </location>
</feature>
<keyword evidence="5" id="KW-0010">Activator</keyword>
<dbReference type="InterPro" id="IPR009057">
    <property type="entry name" value="Homeodomain-like_sf"/>
</dbReference>
<dbReference type="PROSITE" id="PS00675">
    <property type="entry name" value="SIGMA54_INTERACT_1"/>
    <property type="match status" value="1"/>
</dbReference>
<dbReference type="SUPFAM" id="SSF55781">
    <property type="entry name" value="GAF domain-like"/>
    <property type="match status" value="1"/>
</dbReference>
<dbReference type="Gene3D" id="3.40.50.300">
    <property type="entry name" value="P-loop containing nucleotide triphosphate hydrolases"/>
    <property type="match status" value="1"/>
</dbReference>
<dbReference type="STRING" id="1349421.OI18_13600"/>
<dbReference type="SMART" id="SM00382">
    <property type="entry name" value="AAA"/>
    <property type="match status" value="1"/>
</dbReference>
<dbReference type="Gene3D" id="1.10.8.60">
    <property type="match status" value="1"/>
</dbReference>
<evidence type="ECO:0000256" key="5">
    <source>
        <dbReference type="ARBA" id="ARBA00023159"/>
    </source>
</evidence>
<dbReference type="SUPFAM" id="SSF46689">
    <property type="entry name" value="Homeodomain-like"/>
    <property type="match status" value="1"/>
</dbReference>
<dbReference type="GO" id="GO:0006355">
    <property type="term" value="P:regulation of DNA-templated transcription"/>
    <property type="evidence" value="ECO:0007669"/>
    <property type="project" value="InterPro"/>
</dbReference>
<dbReference type="InterPro" id="IPR029016">
    <property type="entry name" value="GAF-like_dom_sf"/>
</dbReference>
<dbReference type="Proteomes" id="UP000031408">
    <property type="component" value="Unassembled WGS sequence"/>
</dbReference>
<evidence type="ECO:0000256" key="1">
    <source>
        <dbReference type="ARBA" id="ARBA00022741"/>
    </source>
</evidence>
<sequence>MRDQEKSVLLNFIKDIAGVRNKDDLFSVVKDRMGELFGAKGFAIGLINDDGDTHSVYLFDLEDRIRNHEDFNSVIQNRHPIRDGYFDEVLGSIQAVTFIVSNITGSDQIPMYVQFWQQVGIEVAVGSPLRVGNNKLGVLFFHTEAANTETITSKLNLLQGISAQISIALSNILANERIVRQMAEISRYKEQLEEEKQYLQEEVSSAYAYNEIIGASVSMQQVFQLLSQVSYASSTVLILGETGTGKELIARAIHNTSPRKDNLMVKVNCAVLPLNLIESELFGHEKGSFTGATERRIGKFELANNGTLFLDEIGELPNDLQVKLLRAIQEKEIERIGGKSTIKVNVRIITATNRDLQKEVDEGRFRRDLYYRLNVFPVSLPALRDRKEDIPSLVAHFIDKYSRTTGKKINNISARAMKQLFAYNWPGNVRELEHLIERSVLLADTSMIKEVHLPVNNKQELKNSLKEQYLKSHEENERDHIISVLNECNGKIFGTGGAAEILKLPVSTLNSKIKKLGIRKNKMFT</sequence>
<dbReference type="FunFam" id="1.10.8.60:FF:000014">
    <property type="entry name" value="DNA-binding transcriptional regulator NtrC"/>
    <property type="match status" value="1"/>
</dbReference>
<dbReference type="Pfam" id="PF00158">
    <property type="entry name" value="Sigma54_activat"/>
    <property type="match status" value="1"/>
</dbReference>
<keyword evidence="10" id="KW-1185">Reference proteome</keyword>
<organism evidence="9 10">
    <name type="scientific">Flavihumibacter solisilvae</name>
    <dbReference type="NCBI Taxonomy" id="1349421"/>
    <lineage>
        <taxon>Bacteria</taxon>
        <taxon>Pseudomonadati</taxon>
        <taxon>Bacteroidota</taxon>
        <taxon>Chitinophagia</taxon>
        <taxon>Chitinophagales</taxon>
        <taxon>Chitinophagaceae</taxon>
        <taxon>Flavihumibacter</taxon>
    </lineage>
</organism>
<evidence type="ECO:0000256" key="7">
    <source>
        <dbReference type="SAM" id="Coils"/>
    </source>
</evidence>
<keyword evidence="3" id="KW-0805">Transcription regulation</keyword>
<dbReference type="AlphaFoldDB" id="A0A0C1IUP0"/>
<dbReference type="PROSITE" id="PS00688">
    <property type="entry name" value="SIGMA54_INTERACT_3"/>
    <property type="match status" value="1"/>
</dbReference>
<dbReference type="InterPro" id="IPR027417">
    <property type="entry name" value="P-loop_NTPase"/>
</dbReference>
<gene>
    <name evidence="9" type="ORF">OI18_13600</name>
</gene>
<dbReference type="Pfam" id="PF25601">
    <property type="entry name" value="AAA_lid_14"/>
    <property type="match status" value="1"/>
</dbReference>
<reference evidence="9 10" key="1">
    <citation type="submission" date="2014-11" db="EMBL/GenBank/DDBJ databases">
        <title>Genome sequence of Flavihumibacter solisilvae 3-3.</title>
        <authorList>
            <person name="Zhou G."/>
            <person name="Li M."/>
            <person name="Wang G."/>
        </authorList>
    </citation>
    <scope>NUCLEOTIDE SEQUENCE [LARGE SCALE GENOMIC DNA]</scope>
    <source>
        <strain evidence="9 10">3-3</strain>
    </source>
</reference>
<dbReference type="InterPro" id="IPR025662">
    <property type="entry name" value="Sigma_54_int_dom_ATP-bd_1"/>
</dbReference>
<evidence type="ECO:0000259" key="8">
    <source>
        <dbReference type="PROSITE" id="PS50045"/>
    </source>
</evidence>
<accession>A0A0C1IUP0</accession>
<feature type="coiled-coil region" evidence="7">
    <location>
        <begin position="175"/>
        <end position="202"/>
    </location>
</feature>
<dbReference type="InterPro" id="IPR025944">
    <property type="entry name" value="Sigma_54_int_dom_CS"/>
</dbReference>
<protein>
    <submittedName>
        <fullName evidence="9">Fis family transcriptional regulator</fullName>
    </submittedName>
</protein>